<sequence length="145" mass="16946">MQRSWTGSGKPLRDSALYDSNVLIAYLFREEERFHKAKGALAKHSNRYMSMISIHEIEYYSRKIGVETKFMEIKPKLYKLVRPLQVDQEVCSYAISLRDLEKLPEMDALIAATAIRYGINYLYTFDEDFARLHNRSVQGTVMIKL</sequence>
<evidence type="ECO:0000259" key="1">
    <source>
        <dbReference type="SMART" id="SM00670"/>
    </source>
</evidence>
<feature type="domain" description="PIN" evidence="1">
    <location>
        <begin position="14"/>
        <end position="131"/>
    </location>
</feature>
<dbReference type="SMART" id="SM00670">
    <property type="entry name" value="PINc"/>
    <property type="match status" value="1"/>
</dbReference>
<dbReference type="SUPFAM" id="SSF88723">
    <property type="entry name" value="PIN domain-like"/>
    <property type="match status" value="1"/>
</dbReference>
<proteinExistence type="predicted"/>
<dbReference type="Pfam" id="PF01850">
    <property type="entry name" value="PIN"/>
    <property type="match status" value="1"/>
</dbReference>
<evidence type="ECO:0000313" key="3">
    <source>
        <dbReference type="Proteomes" id="UP000244066"/>
    </source>
</evidence>
<dbReference type="AlphaFoldDB" id="A0A2R7Y633"/>
<dbReference type="Proteomes" id="UP000244066">
    <property type="component" value="Unassembled WGS sequence"/>
</dbReference>
<organism evidence="2 3">
    <name type="scientific">Candidatus Terraquivivens tikiterensis</name>
    <dbReference type="NCBI Taxonomy" id="1980982"/>
    <lineage>
        <taxon>Archaea</taxon>
        <taxon>Nitrososphaerota</taxon>
        <taxon>Candidatus Wolframiiraptoraceae</taxon>
        <taxon>Candidatus Terraquivivens</taxon>
    </lineage>
</organism>
<evidence type="ECO:0000313" key="2">
    <source>
        <dbReference type="EMBL" id="PUA32933.1"/>
    </source>
</evidence>
<reference evidence="2 3" key="1">
    <citation type="submission" date="2017-04" db="EMBL/GenBank/DDBJ databases">
        <title>Draft Aigarchaeota genome from a New Zealand hot spring.</title>
        <authorList>
            <person name="Reysenbach A.-L."/>
            <person name="Donaho J.A."/>
            <person name="Gerhart J."/>
            <person name="Kelley J.F."/>
            <person name="Kouba K."/>
            <person name="Podar M."/>
            <person name="Stott M."/>
        </authorList>
    </citation>
    <scope>NUCLEOTIDE SEQUENCE [LARGE SCALE GENOMIC DNA]</scope>
    <source>
        <strain evidence="2">NZ13_MG1</strain>
    </source>
</reference>
<comment type="caution">
    <text evidence="2">The sequence shown here is derived from an EMBL/GenBank/DDBJ whole genome shotgun (WGS) entry which is preliminary data.</text>
</comment>
<dbReference type="CDD" id="cd09854">
    <property type="entry name" value="PIN_VapC-like"/>
    <property type="match status" value="1"/>
</dbReference>
<dbReference type="PANTHER" id="PTHR39677:SF4">
    <property type="entry name" value="RIBONUCLEASE VAPC6"/>
    <property type="match status" value="1"/>
</dbReference>
<dbReference type="InterPro" id="IPR002716">
    <property type="entry name" value="PIN_dom"/>
</dbReference>
<dbReference type="EMBL" id="NDWU01000006">
    <property type="protein sequence ID" value="PUA32933.1"/>
    <property type="molecule type" value="Genomic_DNA"/>
</dbReference>
<protein>
    <recommendedName>
        <fullName evidence="1">PIN domain-containing protein</fullName>
    </recommendedName>
</protein>
<dbReference type="PANTHER" id="PTHR39677">
    <property type="entry name" value="RIBONUCLEASE VAPC6"/>
    <property type="match status" value="1"/>
</dbReference>
<dbReference type="Gene3D" id="3.40.50.1010">
    <property type="entry name" value="5'-nuclease"/>
    <property type="match status" value="1"/>
</dbReference>
<name>A0A2R7Y633_9ARCH</name>
<accession>A0A2R7Y633</accession>
<gene>
    <name evidence="2" type="ORF">B9J98_03340</name>
</gene>
<dbReference type="InterPro" id="IPR029060">
    <property type="entry name" value="PIN-like_dom_sf"/>
</dbReference>